<dbReference type="Proteomes" id="UP000194606">
    <property type="component" value="Unassembled WGS sequence"/>
</dbReference>
<evidence type="ECO:0000256" key="2">
    <source>
        <dbReference type="ARBA" id="ARBA00022723"/>
    </source>
</evidence>
<dbReference type="AlphaFoldDB" id="A0A252CD55"/>
<dbReference type="InterPro" id="IPR006121">
    <property type="entry name" value="HMA_dom"/>
</dbReference>
<dbReference type="PANTHER" id="PTHR46594:SF4">
    <property type="entry name" value="P-TYPE CATION-TRANSPORTING ATPASE"/>
    <property type="match status" value="1"/>
</dbReference>
<dbReference type="PANTHER" id="PTHR46594">
    <property type="entry name" value="P-TYPE CATION-TRANSPORTING ATPASE"/>
    <property type="match status" value="1"/>
</dbReference>
<gene>
    <name evidence="5" type="ORF">BZZ03_07335</name>
</gene>
<dbReference type="Pfam" id="PF00403">
    <property type="entry name" value="HMA"/>
    <property type="match status" value="1"/>
</dbReference>
<evidence type="ECO:0000259" key="4">
    <source>
        <dbReference type="PROSITE" id="PS50846"/>
    </source>
</evidence>
<protein>
    <recommendedName>
        <fullName evidence="1">Copper chaperone CopZ</fullName>
    </recommendedName>
</protein>
<dbReference type="Gene3D" id="3.30.70.100">
    <property type="match status" value="1"/>
</dbReference>
<dbReference type="InterPro" id="IPR006122">
    <property type="entry name" value="HMA_Cu_ion-bd"/>
</dbReference>
<dbReference type="PROSITE" id="PS50846">
    <property type="entry name" value="HMA_2"/>
    <property type="match status" value="1"/>
</dbReference>
<proteinExistence type="predicted"/>
<dbReference type="FunFam" id="3.30.70.100:FF:000005">
    <property type="entry name" value="Copper-exporting P-type ATPase A"/>
    <property type="match status" value="1"/>
</dbReference>
<evidence type="ECO:0000256" key="1">
    <source>
        <dbReference type="ARBA" id="ARBA00015313"/>
    </source>
</evidence>
<keyword evidence="3" id="KW-0186">Copper</keyword>
<dbReference type="InterPro" id="IPR036163">
    <property type="entry name" value="HMA_dom_sf"/>
</dbReference>
<dbReference type="CDD" id="cd00371">
    <property type="entry name" value="HMA"/>
    <property type="match status" value="1"/>
</dbReference>
<dbReference type="NCBIfam" id="TIGR00003">
    <property type="entry name" value="copper ion binding protein"/>
    <property type="match status" value="1"/>
</dbReference>
<sequence>MEKEKFVIKGMTCDHCAMHVTSALEGLTGVKSAKVSLKKNEALVKFDAATTSVDDLAMAVKEAGYELVK</sequence>
<name>A0A252CD55_9LACT</name>
<feature type="domain" description="HMA" evidence="4">
    <location>
        <begin position="2"/>
        <end position="68"/>
    </location>
</feature>
<accession>A0A252CD55</accession>
<dbReference type="RefSeq" id="WP_086582891.1">
    <property type="nucleotide sequence ID" value="NZ_MUIZ01000004.1"/>
</dbReference>
<keyword evidence="2" id="KW-0479">Metal-binding</keyword>
<dbReference type="PROSITE" id="PS01047">
    <property type="entry name" value="HMA_1"/>
    <property type="match status" value="1"/>
</dbReference>
<organism evidence="5 6">
    <name type="scientific">Lactococcus petauri</name>
    <dbReference type="NCBI Taxonomy" id="1940789"/>
    <lineage>
        <taxon>Bacteria</taxon>
        <taxon>Bacillati</taxon>
        <taxon>Bacillota</taxon>
        <taxon>Bacilli</taxon>
        <taxon>Lactobacillales</taxon>
        <taxon>Streptococcaceae</taxon>
        <taxon>Lactococcus</taxon>
    </lineage>
</organism>
<reference evidence="5 6" key="1">
    <citation type="submission" date="2017-02" db="EMBL/GenBank/DDBJ databases">
        <authorList>
            <person name="Peterson S.W."/>
        </authorList>
    </citation>
    <scope>NUCLEOTIDE SEQUENCE [LARGE SCALE GENOMIC DNA]</scope>
    <source>
        <strain evidence="5">159469</strain>
    </source>
</reference>
<dbReference type="InterPro" id="IPR001802">
    <property type="entry name" value="MerP/CopZ"/>
</dbReference>
<dbReference type="InterPro" id="IPR017969">
    <property type="entry name" value="Heavy-metal-associated_CS"/>
</dbReference>
<evidence type="ECO:0000313" key="5">
    <source>
        <dbReference type="EMBL" id="OUK04279.1"/>
    </source>
</evidence>
<evidence type="ECO:0000313" key="6">
    <source>
        <dbReference type="Proteomes" id="UP000194606"/>
    </source>
</evidence>
<dbReference type="PRINTS" id="PR00946">
    <property type="entry name" value="HGSCAVENGER"/>
</dbReference>
<dbReference type="EMBL" id="MUIZ01000004">
    <property type="protein sequence ID" value="OUK04279.1"/>
    <property type="molecule type" value="Genomic_DNA"/>
</dbReference>
<dbReference type="SUPFAM" id="SSF55008">
    <property type="entry name" value="HMA, heavy metal-associated domain"/>
    <property type="match status" value="1"/>
</dbReference>
<dbReference type="GO" id="GO:0005507">
    <property type="term" value="F:copper ion binding"/>
    <property type="evidence" value="ECO:0007669"/>
    <property type="project" value="InterPro"/>
</dbReference>
<evidence type="ECO:0000256" key="3">
    <source>
        <dbReference type="ARBA" id="ARBA00023008"/>
    </source>
</evidence>
<comment type="caution">
    <text evidence="5">The sequence shown here is derived from an EMBL/GenBank/DDBJ whole genome shotgun (WGS) entry which is preliminary data.</text>
</comment>